<name>A0A7Y0EP97_9BIFI</name>
<dbReference type="AlphaFoldDB" id="A0A7Y0EP97"/>
<dbReference type="RefSeq" id="WP_169171946.1">
    <property type="nucleotide sequence ID" value="NZ_JAAIII010000003.1"/>
</dbReference>
<keyword evidence="2" id="KW-1185">Reference proteome</keyword>
<dbReference type="Proteomes" id="UP000532194">
    <property type="component" value="Unassembled WGS sequence"/>
</dbReference>
<evidence type="ECO:0000313" key="1">
    <source>
        <dbReference type="EMBL" id="NMM93894.1"/>
    </source>
</evidence>
<protein>
    <submittedName>
        <fullName evidence="1">Uncharacterized protein</fullName>
    </submittedName>
</protein>
<reference evidence="1 2" key="1">
    <citation type="submission" date="2020-02" db="EMBL/GenBank/DDBJ databases">
        <title>Characterization of phylogenetic diversity of novel bifidobacterial species isolated in Czech ZOOs.</title>
        <authorList>
            <person name="Lugli G.A."/>
            <person name="Vera N.B."/>
            <person name="Ventura M."/>
        </authorList>
    </citation>
    <scope>NUCLEOTIDE SEQUENCE [LARGE SCALE GENOMIC DNA]</scope>
    <source>
        <strain evidence="1 2">DSM 109957</strain>
    </source>
</reference>
<evidence type="ECO:0000313" key="2">
    <source>
        <dbReference type="Proteomes" id="UP000532194"/>
    </source>
</evidence>
<gene>
    <name evidence="1" type="ORF">G1C95_1081</name>
</gene>
<organism evidence="1 2">
    <name type="scientific">Bifidobacterium oedipodis</name>
    <dbReference type="NCBI Taxonomy" id="2675322"/>
    <lineage>
        <taxon>Bacteria</taxon>
        <taxon>Bacillati</taxon>
        <taxon>Actinomycetota</taxon>
        <taxon>Actinomycetes</taxon>
        <taxon>Bifidobacteriales</taxon>
        <taxon>Bifidobacteriaceae</taxon>
        <taxon>Bifidobacterium</taxon>
    </lineage>
</organism>
<proteinExistence type="predicted"/>
<dbReference type="EMBL" id="JAAIII010000003">
    <property type="protein sequence ID" value="NMM93894.1"/>
    <property type="molecule type" value="Genomic_DNA"/>
</dbReference>
<accession>A0A7Y0EP97</accession>
<sequence length="104" mass="12170">MDYFGTFRCKECANKRRMKTRGFGTEHYSLYKTDDGWLADPHGGTYEWFDFPRIRFDCEGVARFSLKGESFDCRSDYGVFMEFARSVERELEAIAGFIQKSLEG</sequence>
<comment type="caution">
    <text evidence="1">The sequence shown here is derived from an EMBL/GenBank/DDBJ whole genome shotgun (WGS) entry which is preliminary data.</text>
</comment>